<dbReference type="AlphaFoldDB" id="A0A382Z0Z2"/>
<proteinExistence type="predicted"/>
<protein>
    <recommendedName>
        <fullName evidence="2">Cell division protein SepF</fullName>
    </recommendedName>
</protein>
<organism evidence="1">
    <name type="scientific">marine metagenome</name>
    <dbReference type="NCBI Taxonomy" id="408172"/>
    <lineage>
        <taxon>unclassified sequences</taxon>
        <taxon>metagenomes</taxon>
        <taxon>ecological metagenomes</taxon>
    </lineage>
</organism>
<reference evidence="1" key="1">
    <citation type="submission" date="2018-05" db="EMBL/GenBank/DDBJ databases">
        <authorList>
            <person name="Lanie J.A."/>
            <person name="Ng W.-L."/>
            <person name="Kazmierczak K.M."/>
            <person name="Andrzejewski T.M."/>
            <person name="Davidsen T.M."/>
            <person name="Wayne K.J."/>
            <person name="Tettelin H."/>
            <person name="Glass J.I."/>
            <person name="Rusch D."/>
            <person name="Podicherti R."/>
            <person name="Tsui H.-C.T."/>
            <person name="Winkler M.E."/>
        </authorList>
    </citation>
    <scope>NUCLEOTIDE SEQUENCE</scope>
</reference>
<dbReference type="EMBL" id="UINC01180091">
    <property type="protein sequence ID" value="SVD89113.1"/>
    <property type="molecule type" value="Genomic_DNA"/>
</dbReference>
<name>A0A382Z0Z2_9ZZZZ</name>
<evidence type="ECO:0008006" key="2">
    <source>
        <dbReference type="Google" id="ProtNLM"/>
    </source>
</evidence>
<sequence>MSPFNKLRDRLSIGKFLPSREDVVLTEDYVEINPEAQKSEKSKLLVQTFKLDNFESIKPILDSVRTGSIIAIVNMLPLKDR</sequence>
<accession>A0A382Z0Z2</accession>
<evidence type="ECO:0000313" key="1">
    <source>
        <dbReference type="EMBL" id="SVD89113.1"/>
    </source>
</evidence>
<gene>
    <name evidence="1" type="ORF">METZ01_LOCUS441967</name>
</gene>
<feature type="non-terminal residue" evidence="1">
    <location>
        <position position="81"/>
    </location>
</feature>